<evidence type="ECO:0000313" key="5">
    <source>
        <dbReference type="Proteomes" id="UP001215712"/>
    </source>
</evidence>
<evidence type="ECO:0008006" key="6">
    <source>
        <dbReference type="Google" id="ProtNLM"/>
    </source>
</evidence>
<accession>A0AAD6HE38</accession>
<dbReference type="PIRSF" id="PIRSF017316">
    <property type="entry name" value="Pesterase_C1039"/>
    <property type="match status" value="1"/>
</dbReference>
<feature type="signal peptide" evidence="1">
    <location>
        <begin position="1"/>
        <end position="17"/>
    </location>
</feature>
<feature type="domain" description="Calcineurin-like phosphoesterase" evidence="2">
    <location>
        <begin position="39"/>
        <end position="263"/>
    </location>
</feature>
<gene>
    <name evidence="4" type="ORF">N7493_009418</name>
</gene>
<evidence type="ECO:0000256" key="1">
    <source>
        <dbReference type="SAM" id="SignalP"/>
    </source>
</evidence>
<dbReference type="InterPro" id="IPR041823">
    <property type="entry name" value="YHR202W_N"/>
</dbReference>
<evidence type="ECO:0000259" key="2">
    <source>
        <dbReference type="Pfam" id="PF00149"/>
    </source>
</evidence>
<dbReference type="InterPro" id="IPR029052">
    <property type="entry name" value="Metallo-depent_PP-like"/>
</dbReference>
<keyword evidence="5" id="KW-1185">Reference proteome</keyword>
<dbReference type="FunFam" id="3.60.21.10:FF:000043">
    <property type="entry name" value="Ser/Thr protein phosphatase family"/>
    <property type="match status" value="1"/>
</dbReference>
<evidence type="ECO:0000313" key="4">
    <source>
        <dbReference type="EMBL" id="KAJ5709826.1"/>
    </source>
</evidence>
<reference evidence="4" key="1">
    <citation type="journal article" date="2023" name="IMA Fungus">
        <title>Comparative genomic study of the Penicillium genus elucidates a diverse pangenome and 15 lateral gene transfer events.</title>
        <authorList>
            <person name="Petersen C."/>
            <person name="Sorensen T."/>
            <person name="Nielsen M.R."/>
            <person name="Sondergaard T.E."/>
            <person name="Sorensen J.L."/>
            <person name="Fitzpatrick D.A."/>
            <person name="Frisvad J.C."/>
            <person name="Nielsen K.L."/>
        </authorList>
    </citation>
    <scope>NUCLEOTIDE SEQUENCE</scope>
    <source>
        <strain evidence="4">IBT 17514</strain>
    </source>
</reference>
<comment type="caution">
    <text evidence="4">The sequence shown here is derived from an EMBL/GenBank/DDBJ whole genome shotgun (WGS) entry which is preliminary data.</text>
</comment>
<dbReference type="FunFam" id="3.90.780.10:FF:000008">
    <property type="entry name" value="Ser/Thr protein phosphatase family"/>
    <property type="match status" value="1"/>
</dbReference>
<dbReference type="InterPro" id="IPR053828">
    <property type="entry name" value="Nucleosidase_C"/>
</dbReference>
<dbReference type="Pfam" id="PF21953">
    <property type="entry name" value="NadN_nucleosid_C"/>
    <property type="match status" value="1"/>
</dbReference>
<organism evidence="4 5">
    <name type="scientific">Penicillium malachiteum</name>
    <dbReference type="NCBI Taxonomy" id="1324776"/>
    <lineage>
        <taxon>Eukaryota</taxon>
        <taxon>Fungi</taxon>
        <taxon>Dikarya</taxon>
        <taxon>Ascomycota</taxon>
        <taxon>Pezizomycotina</taxon>
        <taxon>Eurotiomycetes</taxon>
        <taxon>Eurotiomycetidae</taxon>
        <taxon>Eurotiales</taxon>
        <taxon>Aspergillaceae</taxon>
        <taxon>Penicillium</taxon>
    </lineage>
</organism>
<dbReference type="InterPro" id="IPR004843">
    <property type="entry name" value="Calcineurin-like_PHP"/>
</dbReference>
<dbReference type="Gene3D" id="3.60.21.10">
    <property type="match status" value="1"/>
</dbReference>
<proteinExistence type="predicted"/>
<sequence>MLPVLPVLASLFPSVFAAQPAAPAPISAPLRDLEYGQLNFLHTTDTHGWLAGHLSEPSYSADWGDYISFSTRIREKVEAQGQDLLVIDTGDRVEGSGLYDSSEPKGIYLSEILRHQHIDVITSGNHELYQKNTSINELLTTVTNFRGHYLASNIDIYHPVTQELVPLAPRYKKFTTKLQGIRVVAFGFLFNFNGNYNNTIVQPVEETIQEEWFQEAIQDKEVDLFLIAGHVPAHSPEYRAIFRAIRKAHWATPIQFFAGHQHIRDYAKYDSKAYALASGRFMETIGFMSIDGLSTSTRPSAGSGPVFKRRYIDNNLFSFYHHTGLDEESFPTEEGLSVSQLIANARSALQLDVVYGCAPQNLWMSRVPYPHPDSVYTWLESEVLATSLKDESRGDTPTVAIMNTGGIRFDIFKGQFTRDTVWTISPFSNKFRYVKDVPYDKVQLIMEVLNKQTKIFSELSEETLDNLASPDQQEHIEHVLKAGNEDPSLRMNGDSLHQVPLSKRSDGTSIIPGYVTQDDAGSDGDDTIHSPIKMYQVPNCIQAHIAGNATTAPGTVDFVYIEFIEPFLVLAGKYADLNVDFVKDSEVYMSGVSMTDVIINWVEKNWECE</sequence>
<dbReference type="Proteomes" id="UP001215712">
    <property type="component" value="Unassembled WGS sequence"/>
</dbReference>
<dbReference type="PANTHER" id="PTHR11575">
    <property type="entry name" value="5'-NUCLEOTIDASE-RELATED"/>
    <property type="match status" value="1"/>
</dbReference>
<name>A0AAD6HE38_9EURO</name>
<dbReference type="InterPro" id="IPR006179">
    <property type="entry name" value="5_nucleotidase/apyrase"/>
</dbReference>
<dbReference type="Pfam" id="PF00149">
    <property type="entry name" value="Metallophos"/>
    <property type="match status" value="1"/>
</dbReference>
<dbReference type="InterPro" id="IPR014485">
    <property type="entry name" value="Pesterase_C1039"/>
</dbReference>
<feature type="domain" description="Putative 5'-nucleotidase C-terminal" evidence="3">
    <location>
        <begin position="361"/>
        <end position="568"/>
    </location>
</feature>
<dbReference type="GO" id="GO:0005829">
    <property type="term" value="C:cytosol"/>
    <property type="evidence" value="ECO:0007669"/>
    <property type="project" value="TreeGrafter"/>
</dbReference>
<dbReference type="PANTHER" id="PTHR11575:SF43">
    <property type="entry name" value="SER_THR PROTEIN PHOSPHATASE FAMILY (AFU_ORTHOLOGUE AFUA_3G04160)"/>
    <property type="match status" value="1"/>
</dbReference>
<dbReference type="CDD" id="cd07407">
    <property type="entry name" value="MPP_YHR202W_N"/>
    <property type="match status" value="1"/>
</dbReference>
<dbReference type="GO" id="GO:0005576">
    <property type="term" value="C:extracellular region"/>
    <property type="evidence" value="ECO:0007669"/>
    <property type="project" value="UniProtKB-ARBA"/>
</dbReference>
<dbReference type="SUPFAM" id="SSF55816">
    <property type="entry name" value="5'-nucleotidase (syn. UDP-sugar hydrolase), C-terminal domain"/>
    <property type="match status" value="1"/>
</dbReference>
<evidence type="ECO:0000259" key="3">
    <source>
        <dbReference type="Pfam" id="PF21953"/>
    </source>
</evidence>
<dbReference type="AlphaFoldDB" id="A0AAD6HE38"/>
<dbReference type="GO" id="GO:0009166">
    <property type="term" value="P:nucleotide catabolic process"/>
    <property type="evidence" value="ECO:0007669"/>
    <property type="project" value="InterPro"/>
</dbReference>
<feature type="chain" id="PRO_5042160416" description="Calcineurin-like phosphoesterase domain-containing protein" evidence="1">
    <location>
        <begin position="18"/>
        <end position="609"/>
    </location>
</feature>
<keyword evidence="1" id="KW-0732">Signal</keyword>
<dbReference type="EMBL" id="JAQJAN010000017">
    <property type="protein sequence ID" value="KAJ5709826.1"/>
    <property type="molecule type" value="Genomic_DNA"/>
</dbReference>
<reference evidence="4" key="2">
    <citation type="submission" date="2023-01" db="EMBL/GenBank/DDBJ databases">
        <authorList>
            <person name="Petersen C."/>
        </authorList>
    </citation>
    <scope>NUCLEOTIDE SEQUENCE</scope>
    <source>
        <strain evidence="4">IBT 17514</strain>
    </source>
</reference>
<protein>
    <recommendedName>
        <fullName evidence="6">Calcineurin-like phosphoesterase domain-containing protein</fullName>
    </recommendedName>
</protein>
<dbReference type="Gene3D" id="3.90.780.10">
    <property type="entry name" value="5'-Nucleotidase, C-terminal domain"/>
    <property type="match status" value="2"/>
</dbReference>
<dbReference type="InterPro" id="IPR036907">
    <property type="entry name" value="5'-Nucleotdase_C_sf"/>
</dbReference>
<dbReference type="SUPFAM" id="SSF56300">
    <property type="entry name" value="Metallo-dependent phosphatases"/>
    <property type="match status" value="1"/>
</dbReference>
<dbReference type="GO" id="GO:0016787">
    <property type="term" value="F:hydrolase activity"/>
    <property type="evidence" value="ECO:0007669"/>
    <property type="project" value="InterPro"/>
</dbReference>
<dbReference type="FunFam" id="3.90.780.10:FF:000009">
    <property type="entry name" value="Ser/Thr protein phosphatase family"/>
    <property type="match status" value="1"/>
</dbReference>